<evidence type="ECO:0000259" key="1">
    <source>
        <dbReference type="Pfam" id="PF13086"/>
    </source>
</evidence>
<dbReference type="EMBL" id="CALNXI010000080">
    <property type="protein sequence ID" value="CAH3018172.1"/>
    <property type="molecule type" value="Genomic_DNA"/>
</dbReference>
<reference evidence="2 3" key="1">
    <citation type="submission" date="2022-05" db="EMBL/GenBank/DDBJ databases">
        <authorList>
            <consortium name="Genoscope - CEA"/>
            <person name="William W."/>
        </authorList>
    </citation>
    <scope>NUCLEOTIDE SEQUENCE [LARGE SCALE GENOMIC DNA]</scope>
</reference>
<dbReference type="SUPFAM" id="SSF52540">
    <property type="entry name" value="P-loop containing nucleoside triphosphate hydrolases"/>
    <property type="match status" value="1"/>
</dbReference>
<keyword evidence="3" id="KW-1185">Reference proteome</keyword>
<dbReference type="PANTHER" id="PTHR28535">
    <property type="entry name" value="ZINC FINGER GRF-TYPE CONTAINING 1"/>
    <property type="match status" value="1"/>
</dbReference>
<dbReference type="InterPro" id="IPR027417">
    <property type="entry name" value="P-loop_NTPase"/>
</dbReference>
<protein>
    <recommendedName>
        <fullName evidence="1">DNA2/NAM7 helicase helicase domain-containing protein</fullName>
    </recommendedName>
</protein>
<dbReference type="Proteomes" id="UP001159427">
    <property type="component" value="Unassembled WGS sequence"/>
</dbReference>
<organism evidence="2 3">
    <name type="scientific">Porites evermanni</name>
    <dbReference type="NCBI Taxonomy" id="104178"/>
    <lineage>
        <taxon>Eukaryota</taxon>
        <taxon>Metazoa</taxon>
        <taxon>Cnidaria</taxon>
        <taxon>Anthozoa</taxon>
        <taxon>Hexacorallia</taxon>
        <taxon>Scleractinia</taxon>
        <taxon>Fungiina</taxon>
        <taxon>Poritidae</taxon>
        <taxon>Porites</taxon>
    </lineage>
</organism>
<accession>A0ABN8LRF9</accession>
<proteinExistence type="predicted"/>
<dbReference type="Gene3D" id="3.40.50.300">
    <property type="entry name" value="P-loop containing nucleotide triphosphate hydrolases"/>
    <property type="match status" value="1"/>
</dbReference>
<evidence type="ECO:0000313" key="2">
    <source>
        <dbReference type="EMBL" id="CAH3018172.1"/>
    </source>
</evidence>
<gene>
    <name evidence="2" type="ORF">PEVE_00041769</name>
</gene>
<name>A0ABN8LRF9_9CNID</name>
<evidence type="ECO:0000313" key="3">
    <source>
        <dbReference type="Proteomes" id="UP001159427"/>
    </source>
</evidence>
<feature type="non-terminal residue" evidence="2">
    <location>
        <position position="1"/>
    </location>
</feature>
<dbReference type="InterPro" id="IPR052800">
    <property type="entry name" value="DNA_Repair_Helicase_ZGRF1"/>
</dbReference>
<dbReference type="Pfam" id="PF13086">
    <property type="entry name" value="AAA_11"/>
    <property type="match status" value="1"/>
</dbReference>
<dbReference type="InterPro" id="IPR041677">
    <property type="entry name" value="DNA2/NAM7_AAA_11"/>
</dbReference>
<feature type="domain" description="DNA2/NAM7 helicase helicase" evidence="1">
    <location>
        <begin position="3"/>
        <end position="61"/>
    </location>
</feature>
<comment type="caution">
    <text evidence="2">The sequence shown here is derived from an EMBL/GenBank/DDBJ whole genome shotgun (WGS) entry which is preliminary data.</text>
</comment>
<sequence length="110" mass="12299">QKLSQVRVVGFTCAACVFPCLDKLKFQILLLDECSQMTEPASLLPMARFECQKLVLVGDPKVSGLNNLFYGDHKGRHPSLYPTFPLKVLPGASFLFDSPFNHLQDKITMP</sequence>
<dbReference type="PANTHER" id="PTHR28535:SF1">
    <property type="entry name" value="PROTEIN ZGRF1"/>
    <property type="match status" value="1"/>
</dbReference>